<evidence type="ECO:0000313" key="2">
    <source>
        <dbReference type="EMBL" id="AEB07556.1"/>
    </source>
</evidence>
<name>F2N8V6_CORGP</name>
<dbReference type="RefSeq" id="WP_013709298.1">
    <property type="nucleotide sequence ID" value="NC_015389.1"/>
</dbReference>
<dbReference type="eggNOG" id="ENOG5030772">
    <property type="taxonomic scope" value="Bacteria"/>
</dbReference>
<feature type="transmembrane region" description="Helical" evidence="1">
    <location>
        <begin position="6"/>
        <end position="23"/>
    </location>
</feature>
<keyword evidence="1" id="KW-1133">Transmembrane helix</keyword>
<organism evidence="2 3">
    <name type="scientific">Coriobacterium glomerans (strain ATCC 49209 / DSM 20642 / JCM 10262 / PW2)</name>
    <dbReference type="NCBI Taxonomy" id="700015"/>
    <lineage>
        <taxon>Bacteria</taxon>
        <taxon>Bacillati</taxon>
        <taxon>Actinomycetota</taxon>
        <taxon>Coriobacteriia</taxon>
        <taxon>Coriobacteriales</taxon>
        <taxon>Coriobacteriaceae</taxon>
        <taxon>Coriobacterium</taxon>
    </lineage>
</organism>
<sequence>MAPLDIVILSLVAAAFIAVCVRVRRKGACADCAHACACAKGHRPAKRRSCPALRGAADIADELSRHVR</sequence>
<reference evidence="3" key="1">
    <citation type="journal article" date="2013" name="Stand. Genomic Sci.">
        <title>Complete genome sequence of Coriobacterium glomerans type strain (PW2(T)) from the midgut of Pyrrhocoris apterus L. (red soldier bug).</title>
        <authorList>
            <person name="Stackebrandt E."/>
            <person name="Zeytun A."/>
            <person name="Lapidus A."/>
            <person name="Nolan M."/>
            <person name="Lucas S."/>
            <person name="Hammon N."/>
            <person name="Deshpande S."/>
            <person name="Cheng J.F."/>
            <person name="Tapia R."/>
            <person name="Goodwin L.A."/>
            <person name="Pitluck S."/>
            <person name="Liolios K."/>
            <person name="Pagani I."/>
            <person name="Ivanova N."/>
            <person name="Mavromatis K."/>
            <person name="Mikhailova N."/>
            <person name="Huntemann M."/>
            <person name="Pati A."/>
            <person name="Chen A."/>
            <person name="Palaniappan K."/>
            <person name="Chang Y.J."/>
            <person name="Land M."/>
            <person name="Hauser L."/>
            <person name="Rohde M."/>
            <person name="Pukall R."/>
            <person name="Goker M."/>
            <person name="Detter J.C."/>
            <person name="Woyke T."/>
            <person name="Bristow J."/>
            <person name="Eisen J.A."/>
            <person name="Markowitz V."/>
            <person name="Hugenholtz P."/>
            <person name="Kyrpides N.C."/>
            <person name="Klenk H.P."/>
        </authorList>
    </citation>
    <scope>NUCLEOTIDE SEQUENCE</scope>
    <source>
        <strain evidence="3">ATCC 49209 / DSM 20642 / JCM 10262 / PW2</strain>
    </source>
</reference>
<evidence type="ECO:0000256" key="1">
    <source>
        <dbReference type="SAM" id="Phobius"/>
    </source>
</evidence>
<dbReference type="Proteomes" id="UP000006851">
    <property type="component" value="Chromosome"/>
</dbReference>
<accession>F2N8V6</accession>
<protein>
    <recommendedName>
        <fullName evidence="4">FeoB-associated Cys-rich membrane protein</fullName>
    </recommendedName>
</protein>
<proteinExistence type="predicted"/>
<evidence type="ECO:0008006" key="4">
    <source>
        <dbReference type="Google" id="ProtNLM"/>
    </source>
</evidence>
<dbReference type="EMBL" id="CP002628">
    <property type="protein sequence ID" value="AEB07556.1"/>
    <property type="molecule type" value="Genomic_DNA"/>
</dbReference>
<dbReference type="AlphaFoldDB" id="F2N8V6"/>
<dbReference type="STRING" id="700015.Corgl_1456"/>
<dbReference type="HOGENOM" id="CLU_2823699_0_0_11"/>
<gene>
    <name evidence="2" type="ordered locus">Corgl_1456</name>
</gene>
<keyword evidence="3" id="KW-1185">Reference proteome</keyword>
<keyword evidence="1" id="KW-0812">Transmembrane</keyword>
<keyword evidence="1" id="KW-0472">Membrane</keyword>
<evidence type="ECO:0000313" key="3">
    <source>
        <dbReference type="Proteomes" id="UP000006851"/>
    </source>
</evidence>
<dbReference type="KEGG" id="cgo:Corgl_1456"/>